<dbReference type="Gene3D" id="3.30.565.10">
    <property type="entry name" value="Histidine kinase-like ATPase, C-terminal domain"/>
    <property type="match status" value="1"/>
</dbReference>
<dbReference type="AlphaFoldDB" id="C7NJN5"/>
<organism evidence="6 7">
    <name type="scientific">Kytococcus sedentarius (strain ATCC 14392 / DSM 20547 / JCM 11482 / CCUG 33030 / NBRC 15357 / NCTC 11040 / CCM 314 / 541)</name>
    <name type="common">Micrococcus sedentarius</name>
    <dbReference type="NCBI Taxonomy" id="478801"/>
    <lineage>
        <taxon>Bacteria</taxon>
        <taxon>Bacillati</taxon>
        <taxon>Actinomycetota</taxon>
        <taxon>Actinomycetes</taxon>
        <taxon>Micrococcales</taxon>
        <taxon>Kytococcaceae</taxon>
        <taxon>Kytococcus</taxon>
    </lineage>
</organism>
<dbReference type="Gene3D" id="1.20.5.1930">
    <property type="match status" value="1"/>
</dbReference>
<keyword evidence="7" id="KW-1185">Reference proteome</keyword>
<accession>C7NJN5</accession>
<evidence type="ECO:0000256" key="3">
    <source>
        <dbReference type="ARBA" id="ARBA00023012"/>
    </source>
</evidence>
<sequence length="408" mass="43287">MGAVSRVSSSRAPAPHFAAPTEKAVHNFSLYSLVSVGFVLASFLLLDGAMLWVGLPTLRWVGIPLLLVFFVLGLALTRGALPLGSGEQDSPAAAPWWMVLATTGVATALAGLQVWQEPASGASMSAYTMLVLSMVLGLSVRIRPASLLTALAAGVVTLVVAARHPEHAVVVAPGMLLGFVGLAIGYFSAWSMEVVRQQARSRHLLADLAVAEERLRFSRDLHDTFGRTLSVVSLKAELGAELARRGRTEEAAAEMDGVRQVTQEGAAEVRRVVSGYRNLDPAAEWAGARAVLRAAGIEVEATGKELLERCAAWSDTAREAVAWTLREAVTNILRHSDARQVQLALGEHDGWVEVEVANDGGHPAVPGHRGTGLQGLQDRVTAAGGHLHHESTNGRFVLTASIPSQEIP</sequence>
<dbReference type="PANTHER" id="PTHR24421">
    <property type="entry name" value="NITRATE/NITRITE SENSOR PROTEIN NARX-RELATED"/>
    <property type="match status" value="1"/>
</dbReference>
<dbReference type="STRING" id="478801.Ksed_02860"/>
<feature type="transmembrane region" description="Helical" evidence="4">
    <location>
        <begin position="93"/>
        <end position="115"/>
    </location>
</feature>
<dbReference type="Proteomes" id="UP000006666">
    <property type="component" value="Chromosome"/>
</dbReference>
<evidence type="ECO:0000256" key="2">
    <source>
        <dbReference type="ARBA" id="ARBA00022777"/>
    </source>
</evidence>
<proteinExistence type="predicted"/>
<keyword evidence="4" id="KW-1133">Transmembrane helix</keyword>
<dbReference type="GO" id="GO:0046983">
    <property type="term" value="F:protein dimerization activity"/>
    <property type="evidence" value="ECO:0007669"/>
    <property type="project" value="InterPro"/>
</dbReference>
<feature type="transmembrane region" description="Helical" evidence="4">
    <location>
        <begin position="121"/>
        <end position="138"/>
    </location>
</feature>
<evidence type="ECO:0000313" key="6">
    <source>
        <dbReference type="EMBL" id="ACV05365.1"/>
    </source>
</evidence>
<feature type="domain" description="Signal transduction histidine kinase subgroup 3 dimerisation and phosphoacceptor" evidence="5">
    <location>
        <begin position="213"/>
        <end position="277"/>
    </location>
</feature>
<name>C7NJN5_KYTSD</name>
<evidence type="ECO:0000256" key="4">
    <source>
        <dbReference type="SAM" id="Phobius"/>
    </source>
</evidence>
<dbReference type="EMBL" id="CP001686">
    <property type="protein sequence ID" value="ACV05365.1"/>
    <property type="molecule type" value="Genomic_DNA"/>
</dbReference>
<feature type="transmembrane region" description="Helical" evidence="4">
    <location>
        <begin position="168"/>
        <end position="192"/>
    </location>
</feature>
<feature type="transmembrane region" description="Helical" evidence="4">
    <location>
        <begin position="145"/>
        <end position="162"/>
    </location>
</feature>
<dbReference type="CDD" id="cd16917">
    <property type="entry name" value="HATPase_UhpB-NarQ-NarX-like"/>
    <property type="match status" value="1"/>
</dbReference>
<dbReference type="GO" id="GO:0000155">
    <property type="term" value="F:phosphorelay sensor kinase activity"/>
    <property type="evidence" value="ECO:0007669"/>
    <property type="project" value="InterPro"/>
</dbReference>
<keyword evidence="2 6" id="KW-0418">Kinase</keyword>
<dbReference type="Pfam" id="PF07730">
    <property type="entry name" value="HisKA_3"/>
    <property type="match status" value="1"/>
</dbReference>
<gene>
    <name evidence="6" type="ordered locus">Ksed_02860</name>
</gene>
<reference evidence="6 7" key="1">
    <citation type="journal article" date="2009" name="Stand. Genomic Sci.">
        <title>Complete genome sequence of Kytococcus sedentarius type strain (541).</title>
        <authorList>
            <person name="Sims D."/>
            <person name="Brettin T."/>
            <person name="Detter J.C."/>
            <person name="Han C."/>
            <person name="Lapidus A."/>
            <person name="Copeland A."/>
            <person name="Glavina Del Rio T."/>
            <person name="Nolan M."/>
            <person name="Chen F."/>
            <person name="Lucas S."/>
            <person name="Tice H."/>
            <person name="Cheng J.F."/>
            <person name="Bruce D."/>
            <person name="Goodwin L."/>
            <person name="Pitluck S."/>
            <person name="Ovchinnikova G."/>
            <person name="Pati A."/>
            <person name="Ivanova N."/>
            <person name="Mavrommatis K."/>
            <person name="Chen A."/>
            <person name="Palaniappan K."/>
            <person name="D'haeseleer P."/>
            <person name="Chain P."/>
            <person name="Bristow J."/>
            <person name="Eisen J.A."/>
            <person name="Markowitz V."/>
            <person name="Hugenholtz P."/>
            <person name="Schneider S."/>
            <person name="Goker M."/>
            <person name="Pukall R."/>
            <person name="Kyrpides N.C."/>
            <person name="Klenk H.P."/>
        </authorList>
    </citation>
    <scope>NUCLEOTIDE SEQUENCE [LARGE SCALE GENOMIC DNA]</scope>
    <source>
        <strain evidence="7">ATCC 14392 / DSM 20547 / JCM 11482 / CCUG 33030 / NBRC 15357 / NCTC 11040 / CCM 314 / 541</strain>
    </source>
</reference>
<feature type="transmembrane region" description="Helical" evidence="4">
    <location>
        <begin position="30"/>
        <end position="55"/>
    </location>
</feature>
<keyword evidence="4" id="KW-0812">Transmembrane</keyword>
<dbReference type="SUPFAM" id="SSF55874">
    <property type="entry name" value="ATPase domain of HSP90 chaperone/DNA topoisomerase II/histidine kinase"/>
    <property type="match status" value="1"/>
</dbReference>
<keyword evidence="4" id="KW-0472">Membrane</keyword>
<dbReference type="KEGG" id="kse:Ksed_02860"/>
<dbReference type="PANTHER" id="PTHR24421:SF63">
    <property type="entry name" value="SENSOR HISTIDINE KINASE DESK"/>
    <property type="match status" value="1"/>
</dbReference>
<dbReference type="InterPro" id="IPR036890">
    <property type="entry name" value="HATPase_C_sf"/>
</dbReference>
<keyword evidence="1" id="KW-0808">Transferase</keyword>
<protein>
    <submittedName>
        <fullName evidence="6">Signal transduction histidine kinase</fullName>
    </submittedName>
</protein>
<feature type="transmembrane region" description="Helical" evidence="4">
    <location>
        <begin position="61"/>
        <end position="81"/>
    </location>
</feature>
<dbReference type="HOGENOM" id="CLU_000445_20_8_11"/>
<dbReference type="InterPro" id="IPR011712">
    <property type="entry name" value="Sig_transdc_His_kin_sub3_dim/P"/>
</dbReference>
<evidence type="ECO:0000313" key="7">
    <source>
        <dbReference type="Proteomes" id="UP000006666"/>
    </source>
</evidence>
<evidence type="ECO:0000259" key="5">
    <source>
        <dbReference type="Pfam" id="PF07730"/>
    </source>
</evidence>
<evidence type="ECO:0000256" key="1">
    <source>
        <dbReference type="ARBA" id="ARBA00022679"/>
    </source>
</evidence>
<keyword evidence="3" id="KW-0902">Two-component regulatory system</keyword>
<dbReference type="eggNOG" id="COG4585">
    <property type="taxonomic scope" value="Bacteria"/>
</dbReference>
<dbReference type="GO" id="GO:0016020">
    <property type="term" value="C:membrane"/>
    <property type="evidence" value="ECO:0007669"/>
    <property type="project" value="InterPro"/>
</dbReference>
<dbReference type="InterPro" id="IPR050482">
    <property type="entry name" value="Sensor_HK_TwoCompSys"/>
</dbReference>